<proteinExistence type="predicted"/>
<feature type="transmembrane region" description="Helical" evidence="2">
    <location>
        <begin position="180"/>
        <end position="202"/>
    </location>
</feature>
<dbReference type="SUPFAM" id="SSF103473">
    <property type="entry name" value="MFS general substrate transporter"/>
    <property type="match status" value="1"/>
</dbReference>
<protein>
    <submittedName>
        <fullName evidence="4">MFS transporter</fullName>
    </submittedName>
</protein>
<organism evidence="4 5">
    <name type="scientific">Natrarchaeobius chitinivorans</name>
    <dbReference type="NCBI Taxonomy" id="1679083"/>
    <lineage>
        <taxon>Archaea</taxon>
        <taxon>Methanobacteriati</taxon>
        <taxon>Methanobacteriota</taxon>
        <taxon>Stenosarchaea group</taxon>
        <taxon>Halobacteria</taxon>
        <taxon>Halobacteriales</taxon>
        <taxon>Natrialbaceae</taxon>
        <taxon>Natrarchaeobius</taxon>
    </lineage>
</organism>
<accession>A0A3N6M0W5</accession>
<dbReference type="InterPro" id="IPR036259">
    <property type="entry name" value="MFS_trans_sf"/>
</dbReference>
<dbReference type="AlphaFoldDB" id="A0A3N6M0W5"/>
<feature type="transmembrane region" description="Helical" evidence="2">
    <location>
        <begin position="145"/>
        <end position="168"/>
    </location>
</feature>
<evidence type="ECO:0000259" key="3">
    <source>
        <dbReference type="PROSITE" id="PS50850"/>
    </source>
</evidence>
<dbReference type="PROSITE" id="PS50850">
    <property type="entry name" value="MFS"/>
    <property type="match status" value="1"/>
</dbReference>
<name>A0A3N6M0W5_NATCH</name>
<comment type="caution">
    <text evidence="4">The sequence shown here is derived from an EMBL/GenBank/DDBJ whole genome shotgun (WGS) entry which is preliminary data.</text>
</comment>
<feature type="transmembrane region" description="Helical" evidence="2">
    <location>
        <begin position="88"/>
        <end position="110"/>
    </location>
</feature>
<dbReference type="InterPro" id="IPR052524">
    <property type="entry name" value="MFS_Cyanate_Porter"/>
</dbReference>
<feature type="transmembrane region" description="Helical" evidence="2">
    <location>
        <begin position="378"/>
        <end position="400"/>
    </location>
</feature>
<feature type="transmembrane region" description="Helical" evidence="2">
    <location>
        <begin position="344"/>
        <end position="366"/>
    </location>
</feature>
<dbReference type="Proteomes" id="UP000281431">
    <property type="component" value="Unassembled WGS sequence"/>
</dbReference>
<dbReference type="PANTHER" id="PTHR23523:SF2">
    <property type="entry name" value="2-NITROIMIDAZOLE TRANSPORTER"/>
    <property type="match status" value="1"/>
</dbReference>
<gene>
    <name evidence="4" type="ORF">EA472_19665</name>
</gene>
<dbReference type="Pfam" id="PF07690">
    <property type="entry name" value="MFS_1"/>
    <property type="match status" value="2"/>
</dbReference>
<dbReference type="PANTHER" id="PTHR23523">
    <property type="match status" value="1"/>
</dbReference>
<dbReference type="GO" id="GO:0022857">
    <property type="term" value="F:transmembrane transporter activity"/>
    <property type="evidence" value="ECO:0007669"/>
    <property type="project" value="InterPro"/>
</dbReference>
<feature type="transmembrane region" description="Helical" evidence="2">
    <location>
        <begin position="320"/>
        <end position="338"/>
    </location>
</feature>
<sequence length="437" mass="45785">MAYETAAVRASSGDRSESTSRGDETRSTVVPDGTSGGDEGTMTEGATVDRRLSGLLVLTAFVLAAINLRPAIASVPPVLEVIRADLALSYTAVSLLTTIPMFCMGLFAFLTPRVARYGRERGLFWAIVFVGLATAARIAGHSTAVLFATTVVVGIAIAVGQTLLPALVGEYFPERTAFATGVYSISLAIGAILAAGFAAPIYQFANSWTLSLAVWSLLAVLAAVVLVPLVREGDDRPGKSSDGRRRLPWRSPLAWSVTLFFVGTSTIFYSGLTWLAPRYVALGWTETSAGFLLTVFLLAQPIGMGLFTLLGDRFDDRRPWILGMGAITAVGAIAIALAPHLSPWLVVIALGTGSGGLFAIALTLPVDLAPDGQATDRLATMAMGIGYVISAFGPSIVGSVRDLTGSYVPSFVALCVVSVFLVILGTAFEPARTGTID</sequence>
<feature type="transmembrane region" description="Helical" evidence="2">
    <location>
        <begin position="52"/>
        <end position="68"/>
    </location>
</feature>
<evidence type="ECO:0000256" key="2">
    <source>
        <dbReference type="SAM" id="Phobius"/>
    </source>
</evidence>
<evidence type="ECO:0000313" key="5">
    <source>
        <dbReference type="Proteomes" id="UP000281431"/>
    </source>
</evidence>
<evidence type="ECO:0000313" key="4">
    <source>
        <dbReference type="EMBL" id="RQG96928.1"/>
    </source>
</evidence>
<feature type="domain" description="Major facilitator superfamily (MFS) profile" evidence="3">
    <location>
        <begin position="53"/>
        <end position="433"/>
    </location>
</feature>
<dbReference type="EMBL" id="REFZ01000021">
    <property type="protein sequence ID" value="RQG96928.1"/>
    <property type="molecule type" value="Genomic_DNA"/>
</dbReference>
<feature type="transmembrane region" description="Helical" evidence="2">
    <location>
        <begin position="252"/>
        <end position="276"/>
    </location>
</feature>
<dbReference type="InterPro" id="IPR011701">
    <property type="entry name" value="MFS"/>
</dbReference>
<keyword evidence="2" id="KW-1133">Transmembrane helix</keyword>
<feature type="transmembrane region" description="Helical" evidence="2">
    <location>
        <begin position="208"/>
        <end position="231"/>
    </location>
</feature>
<keyword evidence="5" id="KW-1185">Reference proteome</keyword>
<feature type="transmembrane region" description="Helical" evidence="2">
    <location>
        <begin position="406"/>
        <end position="428"/>
    </location>
</feature>
<evidence type="ECO:0000256" key="1">
    <source>
        <dbReference type="SAM" id="MobiDB-lite"/>
    </source>
</evidence>
<dbReference type="Gene3D" id="1.20.1250.20">
    <property type="entry name" value="MFS general substrate transporter like domains"/>
    <property type="match status" value="2"/>
</dbReference>
<keyword evidence="2" id="KW-0472">Membrane</keyword>
<feature type="transmembrane region" description="Helical" evidence="2">
    <location>
        <begin position="288"/>
        <end position="308"/>
    </location>
</feature>
<feature type="compositionally biased region" description="Basic and acidic residues" evidence="1">
    <location>
        <begin position="12"/>
        <end position="26"/>
    </location>
</feature>
<keyword evidence="2" id="KW-0812">Transmembrane</keyword>
<reference evidence="4 5" key="1">
    <citation type="submission" date="2018-10" db="EMBL/GenBank/DDBJ databases">
        <title>Natrarchaeobius chitinivorans gen. nov., sp. nov., and Natrarchaeobius haloalkaliphilus sp. nov., alkaliphilic, chitin-utilizing haloarchaea from hypersaline alkaline lakes.</title>
        <authorList>
            <person name="Sorokin D.Y."/>
            <person name="Elcheninov A.G."/>
            <person name="Kostrikina N.A."/>
            <person name="Bale N.J."/>
            <person name="Sinninghe Damste J.S."/>
            <person name="Khijniak T.V."/>
            <person name="Kublanov I.V."/>
            <person name="Toshchakov S.V."/>
        </authorList>
    </citation>
    <scope>NUCLEOTIDE SEQUENCE [LARGE SCALE GENOMIC DNA]</scope>
    <source>
        <strain evidence="4 5">AArcht7</strain>
    </source>
</reference>
<feature type="transmembrane region" description="Helical" evidence="2">
    <location>
        <begin position="122"/>
        <end position="139"/>
    </location>
</feature>
<dbReference type="InterPro" id="IPR020846">
    <property type="entry name" value="MFS_dom"/>
</dbReference>
<feature type="region of interest" description="Disordered" evidence="1">
    <location>
        <begin position="1"/>
        <end position="44"/>
    </location>
</feature>